<keyword evidence="3" id="KW-0238">DNA-binding</keyword>
<dbReference type="InterPro" id="IPR027417">
    <property type="entry name" value="P-loop_NTPase"/>
</dbReference>
<dbReference type="Gene3D" id="1.25.40.10">
    <property type="entry name" value="Tetratricopeptide repeat domain"/>
    <property type="match status" value="1"/>
</dbReference>
<dbReference type="PANTHER" id="PTHR35807">
    <property type="entry name" value="TRANSCRIPTIONAL REGULATOR REDD-RELATED"/>
    <property type="match status" value="1"/>
</dbReference>
<comment type="similarity">
    <text evidence="1">Belongs to the AfsR/DnrI/RedD regulatory family.</text>
</comment>
<evidence type="ECO:0000259" key="5">
    <source>
        <dbReference type="SMART" id="SM00862"/>
    </source>
</evidence>
<dbReference type="AlphaFoldDB" id="A0A346XSU6"/>
<keyword evidence="4" id="KW-0804">Transcription</keyword>
<dbReference type="GO" id="GO:0003677">
    <property type="term" value="F:DNA binding"/>
    <property type="evidence" value="ECO:0007669"/>
    <property type="project" value="UniProtKB-KW"/>
</dbReference>
<evidence type="ECO:0000313" key="8">
    <source>
        <dbReference type="Proteomes" id="UP000264006"/>
    </source>
</evidence>
<evidence type="ECO:0000256" key="2">
    <source>
        <dbReference type="ARBA" id="ARBA00023015"/>
    </source>
</evidence>
<dbReference type="EMBL" id="CP031165">
    <property type="protein sequence ID" value="AXV05293.1"/>
    <property type="molecule type" value="Genomic_DNA"/>
</dbReference>
<keyword evidence="8" id="KW-1185">Reference proteome</keyword>
<dbReference type="Pfam" id="PF03704">
    <property type="entry name" value="BTAD"/>
    <property type="match status" value="1"/>
</dbReference>
<dbReference type="RefSeq" id="WP_114590123.1">
    <property type="nucleotide sequence ID" value="NZ_CP031165.1"/>
</dbReference>
<dbReference type="GO" id="GO:0000160">
    <property type="term" value="P:phosphorelay signal transduction system"/>
    <property type="evidence" value="ECO:0007669"/>
    <property type="project" value="InterPro"/>
</dbReference>
<organism evidence="7 8">
    <name type="scientific">Euzebya pacifica</name>
    <dbReference type="NCBI Taxonomy" id="1608957"/>
    <lineage>
        <taxon>Bacteria</taxon>
        <taxon>Bacillati</taxon>
        <taxon>Actinomycetota</taxon>
        <taxon>Nitriliruptoria</taxon>
        <taxon>Euzebyales</taxon>
    </lineage>
</organism>
<keyword evidence="2" id="KW-0805">Transcription regulation</keyword>
<dbReference type="InterPro" id="IPR011990">
    <property type="entry name" value="TPR-like_helical_dom_sf"/>
</dbReference>
<evidence type="ECO:0000259" key="6">
    <source>
        <dbReference type="SMART" id="SM01043"/>
    </source>
</evidence>
<gene>
    <name evidence="7" type="ORF">DVS28_a0589</name>
</gene>
<dbReference type="Gene3D" id="1.10.10.10">
    <property type="entry name" value="Winged helix-like DNA-binding domain superfamily/Winged helix DNA-binding domain"/>
    <property type="match status" value="1"/>
</dbReference>
<protein>
    <submittedName>
        <fullName evidence="7">Transcriptional regulator, SARP family</fullName>
    </submittedName>
</protein>
<dbReference type="OrthoDB" id="134712at2"/>
<dbReference type="SUPFAM" id="SSF52540">
    <property type="entry name" value="P-loop containing nucleoside triphosphate hydrolases"/>
    <property type="match status" value="1"/>
</dbReference>
<dbReference type="KEGG" id="euz:DVS28_a0589"/>
<reference evidence="7 8" key="1">
    <citation type="submission" date="2018-09" db="EMBL/GenBank/DDBJ databases">
        <title>Complete genome sequence of Euzebya sp. DY32-46 isolated from seawater of Pacific Ocean.</title>
        <authorList>
            <person name="Xu L."/>
            <person name="Wu Y.-H."/>
            <person name="Xu X.-W."/>
        </authorList>
    </citation>
    <scope>NUCLEOTIDE SEQUENCE [LARGE SCALE GENOMIC DNA]</scope>
    <source>
        <strain evidence="7 8">DY32-46</strain>
    </source>
</reference>
<dbReference type="InterPro" id="IPR001867">
    <property type="entry name" value="OmpR/PhoB-type_DNA-bd"/>
</dbReference>
<dbReference type="GO" id="GO:0006355">
    <property type="term" value="P:regulation of DNA-templated transcription"/>
    <property type="evidence" value="ECO:0007669"/>
    <property type="project" value="InterPro"/>
</dbReference>
<dbReference type="SUPFAM" id="SSF46894">
    <property type="entry name" value="C-terminal effector domain of the bipartite response regulators"/>
    <property type="match status" value="1"/>
</dbReference>
<dbReference type="SMART" id="SM00862">
    <property type="entry name" value="Trans_reg_C"/>
    <property type="match status" value="1"/>
</dbReference>
<dbReference type="SUPFAM" id="SSF48452">
    <property type="entry name" value="TPR-like"/>
    <property type="match status" value="1"/>
</dbReference>
<dbReference type="Gene3D" id="3.40.50.300">
    <property type="entry name" value="P-loop containing nucleotide triphosphate hydrolases"/>
    <property type="match status" value="1"/>
</dbReference>
<dbReference type="SMART" id="SM01043">
    <property type="entry name" value="BTAD"/>
    <property type="match status" value="1"/>
</dbReference>
<evidence type="ECO:0000256" key="1">
    <source>
        <dbReference type="ARBA" id="ARBA00005820"/>
    </source>
</evidence>
<dbReference type="InterPro" id="IPR051677">
    <property type="entry name" value="AfsR-DnrI-RedD_regulator"/>
</dbReference>
<evidence type="ECO:0000256" key="3">
    <source>
        <dbReference type="ARBA" id="ARBA00023125"/>
    </source>
</evidence>
<feature type="domain" description="OmpR/PhoB-type" evidence="5">
    <location>
        <begin position="19"/>
        <end position="89"/>
    </location>
</feature>
<proteinExistence type="inferred from homology"/>
<accession>A0A346XSU6</accession>
<sequence>MNQLIRASVEGATTVRVSGRTVPLSTAERQVLAALLLDPSTGVSIRTLETLRWGDDPPRTARQSLQNTVSRLRAKLSADIDLAFDRYRLVTAVETDEDRLLRLATALEGGMPADVADLPGVPEWFADLPVMHETRRAAERLDTLLRRCTVARIVALEAAGAVTEALSLAHELRAADPSDESSWVREIDLHLRVGRRLEASATYRRARRELRHHWGIEPGPDLRRVEQRIFQATTTPTVDTSVPLVGRLDEQQRIQRHLTAGRTVLLHGARWSGKTRLATAVADRWPVTATVVDCGRSRRTPLAAVEDVTGDPVRLTDRIEARELLSRMVDRVRSTLDDTGLLVLDDVDRLGPLSREVFARALRNADTRVLATCRQRGGAVPGRDDVVEVALSGLGLEEIGRLVSVDQDAARILDQLTGGSPGLLLLLVEATGRTGVDLRMLDRLVTAERVPPPIADALLSRIAGIPPHVLAMLESLATAGATGVPFIDRLALDEGAPGIVRMDGAARPVFCHPLFRRVIVDRLPEGLRREVDLLRVAEPAVPAFATA</sequence>
<evidence type="ECO:0000313" key="7">
    <source>
        <dbReference type="EMBL" id="AXV05293.1"/>
    </source>
</evidence>
<dbReference type="InterPro" id="IPR005158">
    <property type="entry name" value="BTAD"/>
</dbReference>
<dbReference type="Pfam" id="PF00486">
    <property type="entry name" value="Trans_reg_C"/>
    <property type="match status" value="1"/>
</dbReference>
<evidence type="ECO:0000256" key="4">
    <source>
        <dbReference type="ARBA" id="ARBA00023163"/>
    </source>
</evidence>
<dbReference type="PANTHER" id="PTHR35807:SF1">
    <property type="entry name" value="TRANSCRIPTIONAL REGULATOR REDD"/>
    <property type="match status" value="1"/>
</dbReference>
<name>A0A346XSU6_9ACTN</name>
<dbReference type="InterPro" id="IPR036388">
    <property type="entry name" value="WH-like_DNA-bd_sf"/>
</dbReference>
<feature type="domain" description="Bacterial transcriptional activator" evidence="6">
    <location>
        <begin position="95"/>
        <end position="230"/>
    </location>
</feature>
<dbReference type="Proteomes" id="UP000264006">
    <property type="component" value="Chromosome"/>
</dbReference>
<dbReference type="InterPro" id="IPR016032">
    <property type="entry name" value="Sig_transdc_resp-reg_C-effctor"/>
</dbReference>